<organism evidence="1 2">
    <name type="scientific">Silvanigrella paludirubra</name>
    <dbReference type="NCBI Taxonomy" id="2499159"/>
    <lineage>
        <taxon>Bacteria</taxon>
        <taxon>Pseudomonadati</taxon>
        <taxon>Bdellovibrionota</taxon>
        <taxon>Oligoflexia</taxon>
        <taxon>Silvanigrellales</taxon>
        <taxon>Silvanigrellaceae</taxon>
        <taxon>Silvanigrella</taxon>
    </lineage>
</organism>
<gene>
    <name evidence="1" type="ORF">GCL60_16115</name>
</gene>
<keyword evidence="2" id="KW-1185">Reference proteome</keyword>
<dbReference type="Proteomes" id="UP000437748">
    <property type="component" value="Unassembled WGS sequence"/>
</dbReference>
<sequence length="252" mass="28402">MKLTLFILILFININAYATFSIIAMDKETNESGAVMGTCLPTLRIGKIADDLVNYTDGFGIMIFQAKVNDFSDTWFNTAVGFMDQDEPYYTATVINNHLSNKIFDPLYQTRQILTVKKDKYSNITSNVYTGDDVGKESFGVTGTSNNGRFTYAIAGNLLTHKNTLLIMKNTFKNSKGSLSDKLVLALSKIGKIKNYGDIRCKENLISSNHAFLRTFKGSELEYDIQVSTFLNQKEDAAELLEEEYELNKIRH</sequence>
<dbReference type="RefSeq" id="WP_153421777.1">
    <property type="nucleotide sequence ID" value="NZ_WFLM01000008.1"/>
</dbReference>
<protein>
    <submittedName>
        <fullName evidence="1">DUF1028 domain-containing protein</fullName>
    </submittedName>
</protein>
<dbReference type="InterPro" id="IPR029055">
    <property type="entry name" value="Ntn_hydrolases_N"/>
</dbReference>
<dbReference type="AlphaFoldDB" id="A0A6N6VPF7"/>
<dbReference type="SUPFAM" id="SSF56235">
    <property type="entry name" value="N-terminal nucleophile aminohydrolases (Ntn hydrolases)"/>
    <property type="match status" value="1"/>
</dbReference>
<accession>A0A6N6VPF7</accession>
<comment type="caution">
    <text evidence="1">The sequence shown here is derived from an EMBL/GenBank/DDBJ whole genome shotgun (WGS) entry which is preliminary data.</text>
</comment>
<reference evidence="1 2" key="1">
    <citation type="submission" date="2019-10" db="EMBL/GenBank/DDBJ databases">
        <title>New species of Slilvanegrellaceae.</title>
        <authorList>
            <person name="Pitt A."/>
            <person name="Hahn M.W."/>
        </authorList>
    </citation>
    <scope>NUCLEOTIDE SEQUENCE [LARGE SCALE GENOMIC DNA]</scope>
    <source>
        <strain evidence="1 2">SP-Ram-0.45-NSY-1</strain>
    </source>
</reference>
<evidence type="ECO:0000313" key="1">
    <source>
        <dbReference type="EMBL" id="KAB8036087.1"/>
    </source>
</evidence>
<dbReference type="InterPro" id="IPR010430">
    <property type="entry name" value="DUF1028"/>
</dbReference>
<dbReference type="Gene3D" id="3.60.20.10">
    <property type="entry name" value="Glutamine Phosphoribosylpyrophosphate, subunit 1, domain 1"/>
    <property type="match status" value="1"/>
</dbReference>
<proteinExistence type="predicted"/>
<name>A0A6N6VPF7_9BACT</name>
<evidence type="ECO:0000313" key="2">
    <source>
        <dbReference type="Proteomes" id="UP000437748"/>
    </source>
</evidence>
<dbReference type="Pfam" id="PF06267">
    <property type="entry name" value="DUF1028"/>
    <property type="match status" value="1"/>
</dbReference>
<dbReference type="EMBL" id="WFLM01000008">
    <property type="protein sequence ID" value="KAB8036087.1"/>
    <property type="molecule type" value="Genomic_DNA"/>
</dbReference>
<dbReference type="OrthoDB" id="9790012at2"/>